<name>A0A4Z2EFD0_9TELE</name>
<feature type="compositionally biased region" description="Low complexity" evidence="1">
    <location>
        <begin position="168"/>
        <end position="185"/>
    </location>
</feature>
<proteinExistence type="predicted"/>
<evidence type="ECO:0000313" key="3">
    <source>
        <dbReference type="Proteomes" id="UP000314294"/>
    </source>
</evidence>
<reference evidence="2 3" key="1">
    <citation type="submission" date="2019-03" db="EMBL/GenBank/DDBJ databases">
        <title>First draft genome of Liparis tanakae, snailfish: a comprehensive survey of snailfish specific genes.</title>
        <authorList>
            <person name="Kim W."/>
            <person name="Song I."/>
            <person name="Jeong J.-H."/>
            <person name="Kim D."/>
            <person name="Kim S."/>
            <person name="Ryu S."/>
            <person name="Song J.Y."/>
            <person name="Lee S.K."/>
        </authorList>
    </citation>
    <scope>NUCLEOTIDE SEQUENCE [LARGE SCALE GENOMIC DNA]</scope>
    <source>
        <tissue evidence="2">Muscle</tissue>
    </source>
</reference>
<keyword evidence="3" id="KW-1185">Reference proteome</keyword>
<accession>A0A4Z2EFD0</accession>
<organism evidence="2 3">
    <name type="scientific">Liparis tanakae</name>
    <name type="common">Tanaka's snailfish</name>
    <dbReference type="NCBI Taxonomy" id="230148"/>
    <lineage>
        <taxon>Eukaryota</taxon>
        <taxon>Metazoa</taxon>
        <taxon>Chordata</taxon>
        <taxon>Craniata</taxon>
        <taxon>Vertebrata</taxon>
        <taxon>Euteleostomi</taxon>
        <taxon>Actinopterygii</taxon>
        <taxon>Neopterygii</taxon>
        <taxon>Teleostei</taxon>
        <taxon>Neoteleostei</taxon>
        <taxon>Acanthomorphata</taxon>
        <taxon>Eupercaria</taxon>
        <taxon>Perciformes</taxon>
        <taxon>Cottioidei</taxon>
        <taxon>Cottales</taxon>
        <taxon>Liparidae</taxon>
        <taxon>Liparis</taxon>
    </lineage>
</organism>
<comment type="caution">
    <text evidence="2">The sequence shown here is derived from an EMBL/GenBank/DDBJ whole genome shotgun (WGS) entry which is preliminary data.</text>
</comment>
<evidence type="ECO:0000313" key="2">
    <source>
        <dbReference type="EMBL" id="TNN27599.1"/>
    </source>
</evidence>
<dbReference type="AlphaFoldDB" id="A0A4Z2EFD0"/>
<dbReference type="EMBL" id="SRLO01008015">
    <property type="protein sequence ID" value="TNN27599.1"/>
    <property type="molecule type" value="Genomic_DNA"/>
</dbReference>
<sequence>MWTNRGSSISCYVTRVQHPIAYEQPDVYKLHEEDHQLHLLMKVELDPPTEPSVSACVETPVRRGTGLIPAGRGQPAHGEHLSPSPWGGRPPGTDPWRLTTCTAQCGRVYPDTAGQQGAEPTCSSGVDSGLLLRSAGRPSALRPSALRPLAAERWWSERRRLGGGGEGAAPPGDTGDTGDVTGALTGREDRLSGGEARAAGGGGGVRRGPEQVELCLLFIVTSTFQKRNLEPKARKVLGVVAISVDVSLRTHITGLGLSEQAPSWKSFSREDNVVQEDPALPEEGVMLYTHLPQLLGCLVVR</sequence>
<evidence type="ECO:0000256" key="1">
    <source>
        <dbReference type="SAM" id="MobiDB-lite"/>
    </source>
</evidence>
<dbReference type="Proteomes" id="UP000314294">
    <property type="component" value="Unassembled WGS sequence"/>
</dbReference>
<feature type="region of interest" description="Disordered" evidence="1">
    <location>
        <begin position="68"/>
        <end position="95"/>
    </location>
</feature>
<gene>
    <name evidence="2" type="ORF">EYF80_062256</name>
</gene>
<feature type="region of interest" description="Disordered" evidence="1">
    <location>
        <begin position="160"/>
        <end position="204"/>
    </location>
</feature>
<protein>
    <submittedName>
        <fullName evidence="2">Uncharacterized protein</fullName>
    </submittedName>
</protein>